<gene>
    <name evidence="1" type="ORF">T4B_6824</name>
</gene>
<sequence>MHIANMLSGAVRISLLQFRDNFRSRKISFLIFWGKKFFSKMSKFCEP</sequence>
<organism evidence="1 2">
    <name type="scientific">Trichinella pseudospiralis</name>
    <name type="common">Parasitic roundworm</name>
    <dbReference type="NCBI Taxonomy" id="6337"/>
    <lineage>
        <taxon>Eukaryota</taxon>
        <taxon>Metazoa</taxon>
        <taxon>Ecdysozoa</taxon>
        <taxon>Nematoda</taxon>
        <taxon>Enoplea</taxon>
        <taxon>Dorylaimia</taxon>
        <taxon>Trichinellida</taxon>
        <taxon>Trichinellidae</taxon>
        <taxon>Trichinella</taxon>
    </lineage>
</organism>
<keyword evidence="2" id="KW-1185">Reference proteome</keyword>
<evidence type="ECO:0000313" key="2">
    <source>
        <dbReference type="Proteomes" id="UP000054805"/>
    </source>
</evidence>
<name>A0A0V1GCL0_TRIPS</name>
<accession>A0A0V1GCL0</accession>
<comment type="caution">
    <text evidence="1">The sequence shown here is derived from an EMBL/GenBank/DDBJ whole genome shotgun (WGS) entry which is preliminary data.</text>
</comment>
<dbReference type="AlphaFoldDB" id="A0A0V1GCL0"/>
<proteinExistence type="predicted"/>
<dbReference type="Proteomes" id="UP000054805">
    <property type="component" value="Unassembled WGS sequence"/>
</dbReference>
<protein>
    <submittedName>
        <fullName evidence="1">Uncharacterized protein</fullName>
    </submittedName>
</protein>
<dbReference type="EMBL" id="JYDS01003670">
    <property type="protein sequence ID" value="KRY95916.1"/>
    <property type="molecule type" value="Genomic_DNA"/>
</dbReference>
<reference evidence="1 2" key="1">
    <citation type="submission" date="2015-01" db="EMBL/GenBank/DDBJ databases">
        <title>Evolution of Trichinella species and genotypes.</title>
        <authorList>
            <person name="Korhonen P.K."/>
            <person name="Edoardo P."/>
            <person name="Giuseppe L.R."/>
            <person name="Gasser R.B."/>
        </authorList>
    </citation>
    <scope>NUCLEOTIDE SEQUENCE [LARGE SCALE GENOMIC DNA]</scope>
    <source>
        <strain evidence="1">ISS588</strain>
    </source>
</reference>
<evidence type="ECO:0000313" key="1">
    <source>
        <dbReference type="EMBL" id="KRY95916.1"/>
    </source>
</evidence>